<gene>
    <name evidence="1" type="ORF">LOC68_07880</name>
</gene>
<evidence type="ECO:0000313" key="1">
    <source>
        <dbReference type="EMBL" id="MCC9628310.1"/>
    </source>
</evidence>
<dbReference type="Proteomes" id="UP001139103">
    <property type="component" value="Unassembled WGS sequence"/>
</dbReference>
<organism evidence="1 2">
    <name type="scientific">Blastopirellula sediminis</name>
    <dbReference type="NCBI Taxonomy" id="2894196"/>
    <lineage>
        <taxon>Bacteria</taxon>
        <taxon>Pseudomonadati</taxon>
        <taxon>Planctomycetota</taxon>
        <taxon>Planctomycetia</taxon>
        <taxon>Pirellulales</taxon>
        <taxon>Pirellulaceae</taxon>
        <taxon>Blastopirellula</taxon>
    </lineage>
</organism>
<reference evidence="1" key="1">
    <citation type="submission" date="2021-11" db="EMBL/GenBank/DDBJ databases">
        <title>Genome sequence.</title>
        <authorList>
            <person name="Sun Q."/>
        </authorList>
    </citation>
    <scope>NUCLEOTIDE SEQUENCE</scope>
    <source>
        <strain evidence="1">JC732</strain>
    </source>
</reference>
<protein>
    <submittedName>
        <fullName evidence="1">DUF3500 domain-containing protein</fullName>
    </submittedName>
</protein>
<keyword evidence="2" id="KW-1185">Reference proteome</keyword>
<proteinExistence type="predicted"/>
<dbReference type="PANTHER" id="PTHR37489">
    <property type="entry name" value="DUF3500 DOMAIN-CONTAINING PROTEIN"/>
    <property type="match status" value="1"/>
</dbReference>
<dbReference type="AlphaFoldDB" id="A0A9X1ML91"/>
<name>A0A9X1ML91_9BACT</name>
<dbReference type="RefSeq" id="WP_230217463.1">
    <property type="nucleotide sequence ID" value="NZ_JAJKFT010000004.1"/>
</dbReference>
<evidence type="ECO:0000313" key="2">
    <source>
        <dbReference type="Proteomes" id="UP001139103"/>
    </source>
</evidence>
<comment type="caution">
    <text evidence="1">The sequence shown here is derived from an EMBL/GenBank/DDBJ whole genome shotgun (WGS) entry which is preliminary data.</text>
</comment>
<dbReference type="EMBL" id="JAJKFT010000004">
    <property type="protein sequence ID" value="MCC9628310.1"/>
    <property type="molecule type" value="Genomic_DNA"/>
</dbReference>
<dbReference type="Pfam" id="PF12006">
    <property type="entry name" value="DUF3500"/>
    <property type="match status" value="1"/>
</dbReference>
<dbReference type="InterPro" id="IPR021889">
    <property type="entry name" value="DUF3500"/>
</dbReference>
<sequence>MPRLVCGDNFASSGFLPSQINTGLPPASHTDAVVDAAEAFLESLRGFQRREVLTDFSPANASRWSNFPADIVQRNGLDFRDMSPEQLESALEVARVSLGQQGFDRMMEIRLADDAFAHTGIAGHTDLFGRNNYSIAMLGVPSKEKPWMLQFGGDHLAVNHYYHGAQASATPYFVGVEPIRWTGRDRVTHDPLKPMHESIQGLMRSLTPEQLRIARIKRQFNDVAVGPGRDGLFPKSRHGIAYSRLSNASQVFVQQAILAWTGDSPQAEDYRRRYFAELDQTCIAFSGTGDLKEAGDYVRIDGPHLWIELSCQASQTVFPIHLHAVWRDKATDYGGVLQPEPWVNGLAGGPK</sequence>
<accession>A0A9X1ML91</accession>
<dbReference type="PANTHER" id="PTHR37489:SF1">
    <property type="entry name" value="DUF3500 DOMAIN-CONTAINING PROTEIN"/>
    <property type="match status" value="1"/>
</dbReference>